<organism evidence="1 2">
    <name type="scientific">Leptospirillum ferrodiazotrophum</name>
    <dbReference type="NCBI Taxonomy" id="412449"/>
    <lineage>
        <taxon>Bacteria</taxon>
        <taxon>Pseudomonadati</taxon>
        <taxon>Nitrospirota</taxon>
        <taxon>Nitrospiria</taxon>
        <taxon>Nitrospirales</taxon>
        <taxon>Nitrospiraceae</taxon>
        <taxon>Leptospirillum</taxon>
    </lineage>
</organism>
<accession>C6HY24</accession>
<name>C6HY24_9BACT</name>
<dbReference type="InterPro" id="IPR042099">
    <property type="entry name" value="ANL_N_sf"/>
</dbReference>
<keyword evidence="2" id="KW-1185">Reference proteome</keyword>
<reference evidence="1 2" key="1">
    <citation type="journal article" date="2009" name="Appl. Environ. Microbiol.">
        <title>Community genomic and proteomic analyses of chemoautotrophic iron-oxidizing "Leptospirillum rubarum" (Group II) and "Leptospirillum ferrodiazotrophum" (Group III) bacteria in acid mine drainage biofilms.</title>
        <authorList>
            <person name="Goltsman D.S."/>
            <person name="Denef V.J."/>
            <person name="Singer S.W."/>
            <person name="VerBerkmoes N.C."/>
            <person name="Lefsrud M."/>
            <person name="Mueller R.S."/>
            <person name="Dick G.J."/>
            <person name="Sun C.L."/>
            <person name="Wheeler K.E."/>
            <person name="Zemla A."/>
            <person name="Baker B.J."/>
            <person name="Hauser L."/>
            <person name="Land M."/>
            <person name="Shah M.B."/>
            <person name="Thelen M.P."/>
            <person name="Hettich R.L."/>
            <person name="Banfield J.F."/>
        </authorList>
    </citation>
    <scope>NUCLEOTIDE SEQUENCE [LARGE SCALE GENOMIC DNA]</scope>
</reference>
<dbReference type="AlphaFoldDB" id="C6HY24"/>
<dbReference type="PANTHER" id="PTHR36932">
    <property type="entry name" value="CAPSULAR POLYSACCHARIDE BIOSYNTHESIS PROTEIN"/>
    <property type="match status" value="1"/>
</dbReference>
<dbReference type="PANTHER" id="PTHR36932:SF1">
    <property type="entry name" value="CAPSULAR POLYSACCHARIDE BIOSYNTHESIS PROTEIN"/>
    <property type="match status" value="1"/>
</dbReference>
<protein>
    <submittedName>
        <fullName evidence="1">Coenzyme F390 synthetase-like protein</fullName>
    </submittedName>
</protein>
<dbReference type="Gene3D" id="3.40.50.12780">
    <property type="entry name" value="N-terminal domain of ligase-like"/>
    <property type="match status" value="1"/>
</dbReference>
<dbReference type="SUPFAM" id="SSF56801">
    <property type="entry name" value="Acetyl-CoA synthetase-like"/>
    <property type="match status" value="1"/>
</dbReference>
<sequence>MTNNPFDSMIQTLLQPLRFLKGVAGGYLAYPVAERIEKRLITPKVTELRDYYSLTPELRRKISLDRLQKILEFAGSQVPYYKDLFRERNFDVSKVGKDPDYLTEIPYLTKEIIREQGGRMFSTPLENIPHHARKTGGSTGISCMIYYDQEGLDYSAAVVRYARHRIGKGYHRSELHFACRFPDAIKPKWPTREDLKCFTMNRSNIFFNRLDDIGLDEILQTLMARRPFMVHAHPSTIYAMACFVERKYGKVKLFDIFESSGELLQPYQRSKISSIFECEVIDRYGLAELGVMAYELEGPGSGLQVFDSEGWAESRPLDIQGVTDEELVFTGYRNKLMPLIRYRTGDLAKVQYRDSVPYLTDVVGRIHDFVPIKSVPHPTHHIMDMLDHRVGGIQEFQIDLRTTPPTLRIVPEHSISQEDIRRKVENFWPETFLIEFVSHDNFIRVGHLSKFRHVVSV</sequence>
<dbReference type="EMBL" id="GG693876">
    <property type="protein sequence ID" value="EES52499.1"/>
    <property type="molecule type" value="Genomic_DNA"/>
</dbReference>
<dbReference type="InterPro" id="IPR053158">
    <property type="entry name" value="CapK_Type1_Caps_Biosynth"/>
</dbReference>
<evidence type="ECO:0000313" key="1">
    <source>
        <dbReference type="EMBL" id="EES52499.1"/>
    </source>
</evidence>
<gene>
    <name evidence="1" type="ORF">UBAL3_93670012</name>
</gene>
<proteinExistence type="predicted"/>
<dbReference type="Proteomes" id="UP000009374">
    <property type="component" value="Unassembled WGS sequence"/>
</dbReference>
<evidence type="ECO:0000313" key="2">
    <source>
        <dbReference type="Proteomes" id="UP000009374"/>
    </source>
</evidence>